<feature type="compositionally biased region" description="Basic and acidic residues" evidence="8">
    <location>
        <begin position="415"/>
        <end position="428"/>
    </location>
</feature>
<dbReference type="GO" id="GO:0005886">
    <property type="term" value="C:plasma membrane"/>
    <property type="evidence" value="ECO:0007669"/>
    <property type="project" value="UniProtKB-SubCell"/>
</dbReference>
<evidence type="ECO:0000256" key="1">
    <source>
        <dbReference type="ARBA" id="ARBA00002523"/>
    </source>
</evidence>
<dbReference type="VEuPathDB" id="TriTrypDB:Tb1125.Tb05.5K5.460"/>
<feature type="chain" id="PRO_5012068527" evidence="9">
    <location>
        <begin position="18"/>
        <end position="518"/>
    </location>
</feature>
<evidence type="ECO:0000256" key="7">
    <source>
        <dbReference type="ARBA" id="ARBA00023288"/>
    </source>
</evidence>
<keyword evidence="3" id="KW-1003">Cell membrane</keyword>
<comment type="subcellular location">
    <subcellularLocation>
        <location evidence="2">Cell membrane</location>
        <topology evidence="2">Lipid-anchor</topology>
        <topology evidence="2">GPI-anchor</topology>
    </subcellularLocation>
</comment>
<feature type="compositionally biased region" description="Basic and acidic residues" evidence="8">
    <location>
        <begin position="267"/>
        <end position="276"/>
    </location>
</feature>
<dbReference type="VEuPathDB" id="TriTrypDB:Tb1125.10.16400"/>
<feature type="region of interest" description="Disordered" evidence="8">
    <location>
        <begin position="246"/>
        <end position="276"/>
    </location>
</feature>
<evidence type="ECO:0000313" key="11">
    <source>
        <dbReference type="EMBL" id="APD74622.1"/>
    </source>
</evidence>
<dbReference type="EMBL" id="KX700666">
    <property type="protein sequence ID" value="APD74622.1"/>
    <property type="molecule type" value="Genomic_DNA"/>
</dbReference>
<evidence type="ECO:0000256" key="9">
    <source>
        <dbReference type="SAM" id="SignalP"/>
    </source>
</evidence>
<name>A0A1J0R9Z2_9TRYP</name>
<evidence type="ECO:0000256" key="4">
    <source>
        <dbReference type="ARBA" id="ARBA00022622"/>
    </source>
</evidence>
<evidence type="ECO:0000256" key="2">
    <source>
        <dbReference type="ARBA" id="ARBA00004609"/>
    </source>
</evidence>
<reference evidence="11" key="1">
    <citation type="submission" date="2016-08" db="EMBL/GenBank/DDBJ databases">
        <title>VSG repertoire of Trypanosoma brucei EATRO 1125.</title>
        <authorList>
            <person name="Cross G.A."/>
        </authorList>
    </citation>
    <scope>NUCLEOTIDE SEQUENCE</scope>
    <source>
        <strain evidence="11">EATRO 1125</strain>
    </source>
</reference>
<dbReference type="GO" id="GO:0098552">
    <property type="term" value="C:side of membrane"/>
    <property type="evidence" value="ECO:0007669"/>
    <property type="project" value="UniProtKB-KW"/>
</dbReference>
<dbReference type="InterPro" id="IPR019609">
    <property type="entry name" value="Variant_surf_glycoprt_trypan_C"/>
</dbReference>
<feature type="region of interest" description="Disordered" evidence="8">
    <location>
        <begin position="403"/>
        <end position="437"/>
    </location>
</feature>
<keyword evidence="4" id="KW-0336">GPI-anchor</keyword>
<accession>A0A1J0R9Z2</accession>
<feature type="signal peptide" evidence="9">
    <location>
        <begin position="1"/>
        <end position="17"/>
    </location>
</feature>
<comment type="function">
    <text evidence="1">VSG forms a coat on the surface of the parasite. The trypanosome evades the immune response of the host by expressing a series of antigenically distinct VSGs from an estimated 1000 VSG genes.</text>
</comment>
<dbReference type="VEuPathDB" id="TriTrypDB:Tb927.10.16400"/>
<keyword evidence="7" id="KW-0449">Lipoprotein</keyword>
<feature type="compositionally biased region" description="Polar residues" evidence="8">
    <location>
        <begin position="403"/>
        <end position="414"/>
    </location>
</feature>
<evidence type="ECO:0000256" key="3">
    <source>
        <dbReference type="ARBA" id="ARBA00022475"/>
    </source>
</evidence>
<keyword evidence="5" id="KW-0472">Membrane</keyword>
<evidence type="ECO:0000256" key="8">
    <source>
        <dbReference type="SAM" id="MobiDB-lite"/>
    </source>
</evidence>
<organism evidence="11">
    <name type="scientific">Trypanosoma brucei</name>
    <dbReference type="NCBI Taxonomy" id="5691"/>
    <lineage>
        <taxon>Eukaryota</taxon>
        <taxon>Discoba</taxon>
        <taxon>Euglenozoa</taxon>
        <taxon>Kinetoplastea</taxon>
        <taxon>Metakinetoplastina</taxon>
        <taxon>Trypanosomatida</taxon>
        <taxon>Trypanosomatidae</taxon>
        <taxon>Trypanosoma</taxon>
    </lineage>
</organism>
<sequence length="518" mass="55000">MYAGLVILAFLIPKTSSSDTTLANDATTWCHERQYVALAVEAINVEASQRAERFEKNQKIAAAWTLGAAGLQLPGRKNVYELLSYVAAQIQTSAATNLKNFLEQARPISQYFSNRLKIYDKAIAVQAASKSTLGNGAGTGAVHSTACTVAVTLKIGDENLCSNGQLPGKTAAATLDELKTATKVKIAATLEAADLLTATPWKLTAGGDPGSHTWSNGAAAGTCNCGTGCGQTSMKLTRGGQYTAKDRTLTGQSLPNDDQAAPGPEEDTTKESEHTQSKALAMYQKLKSLLNSPANLLNLAGLTATQAQQAIQQNNLGQAVLNFNNKLNGTTLQETNKNIEDKIKEILGDAASFTAVYTSKTLNAKVSMPWLNGGSDTTFDAIITQGKAAQLLGHLKGVELQSQAATDSTKGQQQTRKDVSNKQPDEPSKNQTTAPSEFERACGVIPAADKCKDPCNWTDDKCKLKEGVVPTGSICVLYSEAETCVKAPGTPAPGKKSVCSWIEDKCQDSSFLVNRNWL</sequence>
<dbReference type="Pfam" id="PF10659">
    <property type="entry name" value="Trypan_glycop_C"/>
    <property type="match status" value="1"/>
</dbReference>
<keyword evidence="9" id="KW-0732">Signal</keyword>
<protein>
    <submittedName>
        <fullName evidence="11">Variant surface glycoprotein 1125.4090</fullName>
    </submittedName>
</protein>
<evidence type="ECO:0000259" key="10">
    <source>
        <dbReference type="Pfam" id="PF10659"/>
    </source>
</evidence>
<evidence type="ECO:0000256" key="6">
    <source>
        <dbReference type="ARBA" id="ARBA00023180"/>
    </source>
</evidence>
<evidence type="ECO:0000256" key="5">
    <source>
        <dbReference type="ARBA" id="ARBA00023136"/>
    </source>
</evidence>
<proteinExistence type="predicted"/>
<keyword evidence="6" id="KW-0325">Glycoprotein</keyword>
<dbReference type="VEuPathDB" id="TriTrypDB:Tb427_000448300"/>
<dbReference type="AlphaFoldDB" id="A0A1J0R9Z2"/>
<feature type="domain" description="Trypanosome variant surface glycoprotein C-terminal" evidence="10">
    <location>
        <begin position="474"/>
        <end position="515"/>
    </location>
</feature>